<feature type="transmembrane region" description="Helical" evidence="6">
    <location>
        <begin position="316"/>
        <end position="333"/>
    </location>
</feature>
<keyword evidence="2 6" id="KW-0812">Transmembrane</keyword>
<keyword evidence="8" id="KW-1185">Reference proteome</keyword>
<accession>A0ABW7Y745</accession>
<dbReference type="CDD" id="cd13963">
    <property type="entry name" value="PT_UbiA_2"/>
    <property type="match status" value="1"/>
</dbReference>
<proteinExistence type="predicted"/>
<dbReference type="InterPro" id="IPR044878">
    <property type="entry name" value="UbiA_sf"/>
</dbReference>
<name>A0ABW7Y745_STRCE</name>
<evidence type="ECO:0000256" key="3">
    <source>
        <dbReference type="ARBA" id="ARBA00022989"/>
    </source>
</evidence>
<dbReference type="Gene3D" id="1.10.357.140">
    <property type="entry name" value="UbiA prenyltransferase"/>
    <property type="match status" value="1"/>
</dbReference>
<keyword evidence="4 6" id="KW-0472">Membrane</keyword>
<feature type="transmembrane region" description="Helical" evidence="6">
    <location>
        <begin position="63"/>
        <end position="82"/>
    </location>
</feature>
<feature type="compositionally biased region" description="Pro residues" evidence="5">
    <location>
        <begin position="24"/>
        <end position="42"/>
    </location>
</feature>
<reference evidence="7 8" key="1">
    <citation type="submission" date="2024-10" db="EMBL/GenBank/DDBJ databases">
        <title>The Natural Products Discovery Center: Release of the First 8490 Sequenced Strains for Exploring Actinobacteria Biosynthetic Diversity.</title>
        <authorList>
            <person name="Kalkreuter E."/>
            <person name="Kautsar S.A."/>
            <person name="Yang D."/>
            <person name="Bader C.D."/>
            <person name="Teijaro C.N."/>
            <person name="Fluegel L."/>
            <person name="Davis C.M."/>
            <person name="Simpson J.R."/>
            <person name="Lauterbach L."/>
            <person name="Steele A.D."/>
            <person name="Gui C."/>
            <person name="Meng S."/>
            <person name="Li G."/>
            <person name="Viehrig K."/>
            <person name="Ye F."/>
            <person name="Su P."/>
            <person name="Kiefer A.F."/>
            <person name="Nichols A."/>
            <person name="Cepeda A.J."/>
            <person name="Yan W."/>
            <person name="Fan B."/>
            <person name="Jiang Y."/>
            <person name="Adhikari A."/>
            <person name="Zheng C.-J."/>
            <person name="Schuster L."/>
            <person name="Cowan T.M."/>
            <person name="Smanski M.J."/>
            <person name="Chevrette M.G."/>
            <person name="De Carvalho L.P.S."/>
            <person name="Shen B."/>
        </authorList>
    </citation>
    <scope>NUCLEOTIDE SEQUENCE [LARGE SCALE GENOMIC DNA]</scope>
    <source>
        <strain evidence="7 8">NPDC051599</strain>
    </source>
</reference>
<evidence type="ECO:0000256" key="2">
    <source>
        <dbReference type="ARBA" id="ARBA00022692"/>
    </source>
</evidence>
<feature type="transmembrane region" description="Helical" evidence="6">
    <location>
        <begin position="130"/>
        <end position="151"/>
    </location>
</feature>
<evidence type="ECO:0000256" key="5">
    <source>
        <dbReference type="SAM" id="MobiDB-lite"/>
    </source>
</evidence>
<feature type="transmembrane region" description="Helical" evidence="6">
    <location>
        <begin position="88"/>
        <end position="109"/>
    </location>
</feature>
<feature type="transmembrane region" description="Helical" evidence="6">
    <location>
        <begin position="275"/>
        <end position="295"/>
    </location>
</feature>
<comment type="subcellular location">
    <subcellularLocation>
        <location evidence="1">Membrane</location>
        <topology evidence="1">Multi-pass membrane protein</topology>
    </subcellularLocation>
</comment>
<gene>
    <name evidence="7" type="ORF">ACIA8P_26635</name>
</gene>
<keyword evidence="3 6" id="KW-1133">Transmembrane helix</keyword>
<dbReference type="Proteomes" id="UP001612415">
    <property type="component" value="Unassembled WGS sequence"/>
</dbReference>
<evidence type="ECO:0000256" key="4">
    <source>
        <dbReference type="ARBA" id="ARBA00023136"/>
    </source>
</evidence>
<dbReference type="EMBL" id="JBITDC010000010">
    <property type="protein sequence ID" value="MFI5678200.1"/>
    <property type="molecule type" value="Genomic_DNA"/>
</dbReference>
<evidence type="ECO:0000313" key="8">
    <source>
        <dbReference type="Proteomes" id="UP001612415"/>
    </source>
</evidence>
<feature type="region of interest" description="Disordered" evidence="5">
    <location>
        <begin position="1"/>
        <end position="42"/>
    </location>
</feature>
<dbReference type="InterPro" id="IPR000537">
    <property type="entry name" value="UbiA_prenyltransferase"/>
</dbReference>
<organism evidence="7 8">
    <name type="scientific">Streptomyces cellulosae</name>
    <dbReference type="NCBI Taxonomy" id="1968"/>
    <lineage>
        <taxon>Bacteria</taxon>
        <taxon>Bacillati</taxon>
        <taxon>Actinomycetota</taxon>
        <taxon>Actinomycetes</taxon>
        <taxon>Kitasatosporales</taxon>
        <taxon>Streptomycetaceae</taxon>
        <taxon>Streptomyces</taxon>
    </lineage>
</organism>
<sequence length="335" mass="35570">MSAADSAPRLSPAAGDAYSQLTVDPPPSAVSAPPAPDLLPPDPLLNRRGPVRAFLALARPKHWVKNIFVIALPVLLTGPVTASALRSVGAAIALFIAASVSVYVLNDLVDRERDRLHPVKRHRPLAAGELSVRAACAALGVLAVAQAAGVLLGGVDRYWPVPVYLALNVAYSFRLKHLPIVDVFAVAGGFVLRAVEGYLAPDRTPSAWLLMCVFTLCLVLALGKRRRELSENGGAHRPALTGYTTQLLDYMVVVSASLSVMIYVIHLFVPPSYPAALALVLVTVPCAMFALFRYLQVVLVHGGGGDPVRLLLGDRVLMAVGLLWAALIVLLPTPS</sequence>
<dbReference type="RefSeq" id="WP_398658759.1">
    <property type="nucleotide sequence ID" value="NZ_JBITDC010000010.1"/>
</dbReference>
<feature type="transmembrane region" description="Helical" evidence="6">
    <location>
        <begin position="247"/>
        <end position="269"/>
    </location>
</feature>
<comment type="caution">
    <text evidence="7">The sequence shown here is derived from an EMBL/GenBank/DDBJ whole genome shotgun (WGS) entry which is preliminary data.</text>
</comment>
<protein>
    <submittedName>
        <fullName evidence="7">UbiA prenyltransferase family protein</fullName>
    </submittedName>
</protein>
<dbReference type="Pfam" id="PF01040">
    <property type="entry name" value="UbiA"/>
    <property type="match status" value="1"/>
</dbReference>
<feature type="transmembrane region" description="Helical" evidence="6">
    <location>
        <begin position="206"/>
        <end position="223"/>
    </location>
</feature>
<evidence type="ECO:0000313" key="7">
    <source>
        <dbReference type="EMBL" id="MFI5678200.1"/>
    </source>
</evidence>
<evidence type="ECO:0000256" key="1">
    <source>
        <dbReference type="ARBA" id="ARBA00004141"/>
    </source>
</evidence>
<evidence type="ECO:0000256" key="6">
    <source>
        <dbReference type="SAM" id="Phobius"/>
    </source>
</evidence>